<evidence type="ECO:0000313" key="1">
    <source>
        <dbReference type="EMBL" id="CAH0474539.1"/>
    </source>
</evidence>
<sequence>MNQSADLFLPGGLHRAMMSEQEFGFVFKLETVEVVCGGPERTDRQRGWIGTYSAKSCKTQVESLLNKRQKRVEMNQVKNSVLKSCAGTRMCAQGRFVAQKENGMVQELLHFT</sequence>
<gene>
    <name evidence="1" type="ORF">PBS003_LOCUS1384</name>
</gene>
<accession>A0AAU9KQ62</accession>
<organism evidence="1 2">
    <name type="scientific">Peronospora belbahrii</name>
    <dbReference type="NCBI Taxonomy" id="622444"/>
    <lineage>
        <taxon>Eukaryota</taxon>
        <taxon>Sar</taxon>
        <taxon>Stramenopiles</taxon>
        <taxon>Oomycota</taxon>
        <taxon>Peronosporomycetes</taxon>
        <taxon>Peronosporales</taxon>
        <taxon>Peronosporaceae</taxon>
        <taxon>Peronospora</taxon>
    </lineage>
</organism>
<evidence type="ECO:0000313" key="2">
    <source>
        <dbReference type="Proteomes" id="UP001160483"/>
    </source>
</evidence>
<protein>
    <submittedName>
        <fullName evidence="1">Uncharacterized protein</fullName>
    </submittedName>
</protein>
<dbReference type="EMBL" id="CAKKTJ010000110">
    <property type="protein sequence ID" value="CAH0474539.1"/>
    <property type="molecule type" value="Genomic_DNA"/>
</dbReference>
<name>A0AAU9KQ62_9STRA</name>
<proteinExistence type="predicted"/>
<dbReference type="AlphaFoldDB" id="A0AAU9KQ62"/>
<dbReference type="Proteomes" id="UP001160483">
    <property type="component" value="Unassembled WGS sequence"/>
</dbReference>
<comment type="caution">
    <text evidence="1">The sequence shown here is derived from an EMBL/GenBank/DDBJ whole genome shotgun (WGS) entry which is preliminary data.</text>
</comment>
<reference evidence="1" key="1">
    <citation type="submission" date="2021-11" db="EMBL/GenBank/DDBJ databases">
        <authorList>
            <person name="Islam A."/>
            <person name="Islam S."/>
            <person name="Flora M.S."/>
            <person name="Rahman M."/>
            <person name="Ziaur R.M."/>
            <person name="Epstein J.H."/>
            <person name="Hassan M."/>
            <person name="Klassen M."/>
            <person name="Woodard K."/>
            <person name="Webb A."/>
            <person name="Webby R.J."/>
            <person name="El Zowalaty M.E."/>
        </authorList>
    </citation>
    <scope>NUCLEOTIDE SEQUENCE</scope>
    <source>
        <strain evidence="1">Pbs3</strain>
    </source>
</reference>